<keyword evidence="12" id="KW-1185">Reference proteome</keyword>
<name>A0A1V0B781_9GAMM</name>
<dbReference type="InterPro" id="IPR027469">
    <property type="entry name" value="Cation_efflux_TMD_sf"/>
</dbReference>
<dbReference type="GO" id="GO:0015093">
    <property type="term" value="F:ferrous iron transmembrane transporter activity"/>
    <property type="evidence" value="ECO:0007669"/>
    <property type="project" value="TreeGrafter"/>
</dbReference>
<feature type="transmembrane region" description="Helical" evidence="9">
    <location>
        <begin position="12"/>
        <end position="32"/>
    </location>
</feature>
<evidence type="ECO:0000256" key="1">
    <source>
        <dbReference type="ARBA" id="ARBA00004141"/>
    </source>
</evidence>
<keyword evidence="5 9" id="KW-0812">Transmembrane</keyword>
<keyword evidence="3" id="KW-0813">Transport</keyword>
<sequence length="300" mass="32707">MNLLLAREKPALTLSVLVAGSFAGAGIAWGLWINSLMILFDGAYSMISLLLSLLSLYAAKVVRQPANKAYPFGRAAIQPLVIAVKGLAITLVCLVSLVSAMYALWQGGRPSNAGMGLLFAAISVVGCLAIWSYLHWVSKQLQSDLVVAEKRQWFMDAVLSAAVMLGFALTVLLNRSPWADLAVYADPLMVVLVSGYFVLVPLRMTRDAIRELVLAAPPRDLRRAAESILNEVELQPVDVRMTKIGPYLVLDIDLAASQAASFNLVRLALYRRLSQLPVRPVVFLNAISDTDSDTDYAWQS</sequence>
<accession>A0A1V0B781</accession>
<proteinExistence type="inferred from homology"/>
<evidence type="ECO:0000256" key="2">
    <source>
        <dbReference type="ARBA" id="ARBA00010212"/>
    </source>
</evidence>
<dbReference type="PANTHER" id="PTHR43840">
    <property type="entry name" value="MITOCHONDRIAL METAL TRANSPORTER 1-RELATED"/>
    <property type="match status" value="1"/>
</dbReference>
<evidence type="ECO:0000256" key="4">
    <source>
        <dbReference type="ARBA" id="ARBA00022496"/>
    </source>
</evidence>
<dbReference type="KEGG" id="ppha:BVH74_13985"/>
<dbReference type="PANTHER" id="PTHR43840:SF15">
    <property type="entry name" value="MITOCHONDRIAL METAL TRANSPORTER 1-RELATED"/>
    <property type="match status" value="1"/>
</dbReference>
<dbReference type="InterPro" id="IPR050291">
    <property type="entry name" value="CDF_Transporter"/>
</dbReference>
<dbReference type="Proteomes" id="UP000243488">
    <property type="component" value="Chromosome"/>
</dbReference>
<evidence type="ECO:0000256" key="6">
    <source>
        <dbReference type="ARBA" id="ARBA00022906"/>
    </source>
</evidence>
<feature type="domain" description="Cation efflux protein transmembrane" evidence="10">
    <location>
        <begin position="12"/>
        <end position="213"/>
    </location>
</feature>
<dbReference type="GO" id="GO:0015086">
    <property type="term" value="F:cadmium ion transmembrane transporter activity"/>
    <property type="evidence" value="ECO:0007669"/>
    <property type="project" value="TreeGrafter"/>
</dbReference>
<keyword evidence="8 9" id="KW-0472">Membrane</keyword>
<gene>
    <name evidence="11" type="ORF">BVH74_13985</name>
</gene>
<keyword evidence="4" id="KW-0410">Iron transport</keyword>
<feature type="transmembrane region" description="Helical" evidence="9">
    <location>
        <begin position="38"/>
        <end position="59"/>
    </location>
</feature>
<dbReference type="GO" id="GO:0015341">
    <property type="term" value="F:zinc efflux antiporter activity"/>
    <property type="evidence" value="ECO:0007669"/>
    <property type="project" value="TreeGrafter"/>
</dbReference>
<dbReference type="RefSeq" id="WP_080050673.1">
    <property type="nucleotide sequence ID" value="NZ_CP020100.1"/>
</dbReference>
<dbReference type="AlphaFoldDB" id="A0A1V0B781"/>
<feature type="transmembrane region" description="Helical" evidence="9">
    <location>
        <begin position="157"/>
        <end position="175"/>
    </location>
</feature>
<evidence type="ECO:0000313" key="11">
    <source>
        <dbReference type="EMBL" id="AQZ95792.1"/>
    </source>
</evidence>
<protein>
    <submittedName>
        <fullName evidence="11">Cation transporter</fullName>
    </submittedName>
</protein>
<feature type="transmembrane region" description="Helical" evidence="9">
    <location>
        <begin position="80"/>
        <end position="105"/>
    </location>
</feature>
<organism evidence="11 12">
    <name type="scientific">Halopseudomonas phragmitis</name>
    <dbReference type="NCBI Taxonomy" id="1931241"/>
    <lineage>
        <taxon>Bacteria</taxon>
        <taxon>Pseudomonadati</taxon>
        <taxon>Pseudomonadota</taxon>
        <taxon>Gammaproteobacteria</taxon>
        <taxon>Pseudomonadales</taxon>
        <taxon>Pseudomonadaceae</taxon>
        <taxon>Halopseudomonas</taxon>
    </lineage>
</organism>
<feature type="transmembrane region" description="Helical" evidence="9">
    <location>
        <begin position="181"/>
        <end position="202"/>
    </location>
</feature>
<keyword evidence="6" id="KW-0864">Zinc transport</keyword>
<dbReference type="Pfam" id="PF01545">
    <property type="entry name" value="Cation_efflux"/>
    <property type="match status" value="1"/>
</dbReference>
<evidence type="ECO:0000256" key="9">
    <source>
        <dbReference type="SAM" id="Phobius"/>
    </source>
</evidence>
<evidence type="ECO:0000313" key="12">
    <source>
        <dbReference type="Proteomes" id="UP000243488"/>
    </source>
</evidence>
<reference evidence="11 12" key="1">
    <citation type="submission" date="2017-03" db="EMBL/GenBank/DDBJ databases">
        <title>Complete genome sequence of the novel DNRA strain Pseudomonas sp. S-6-2 isolated from Chinese polluted river sediment. Journal of Biotechnology.</title>
        <authorList>
            <person name="Li J."/>
            <person name="Xiang F."/>
            <person name="Wang L."/>
            <person name="Xi L."/>
            <person name="Liu J."/>
        </authorList>
    </citation>
    <scope>NUCLEOTIDE SEQUENCE [LARGE SCALE GENOMIC DNA]</scope>
    <source>
        <strain evidence="11 12">S-6-2</strain>
    </source>
</reference>
<comment type="similarity">
    <text evidence="2">Belongs to the cation diffusion facilitator (CDF) transporter (TC 2.A.4) family. FieF subfamily.</text>
</comment>
<evidence type="ECO:0000259" key="10">
    <source>
        <dbReference type="Pfam" id="PF01545"/>
    </source>
</evidence>
<dbReference type="Gene3D" id="1.20.1510.10">
    <property type="entry name" value="Cation efflux protein transmembrane domain"/>
    <property type="match status" value="1"/>
</dbReference>
<comment type="subcellular location">
    <subcellularLocation>
        <location evidence="1">Membrane</location>
        <topology evidence="1">Multi-pass membrane protein</topology>
    </subcellularLocation>
</comment>
<feature type="transmembrane region" description="Helical" evidence="9">
    <location>
        <begin position="117"/>
        <end position="136"/>
    </location>
</feature>
<keyword evidence="6" id="KW-0862">Zinc</keyword>
<dbReference type="EMBL" id="CP020100">
    <property type="protein sequence ID" value="AQZ95792.1"/>
    <property type="molecule type" value="Genomic_DNA"/>
</dbReference>
<evidence type="ECO:0000256" key="8">
    <source>
        <dbReference type="ARBA" id="ARBA00023136"/>
    </source>
</evidence>
<evidence type="ECO:0000256" key="7">
    <source>
        <dbReference type="ARBA" id="ARBA00022989"/>
    </source>
</evidence>
<dbReference type="GO" id="GO:0005886">
    <property type="term" value="C:plasma membrane"/>
    <property type="evidence" value="ECO:0007669"/>
    <property type="project" value="TreeGrafter"/>
</dbReference>
<keyword evidence="4" id="KW-0408">Iron</keyword>
<dbReference type="InterPro" id="IPR002524">
    <property type="entry name" value="Cation_efflux"/>
</dbReference>
<keyword evidence="7 9" id="KW-1133">Transmembrane helix</keyword>
<dbReference type="NCBIfam" id="TIGR01297">
    <property type="entry name" value="CDF"/>
    <property type="match status" value="1"/>
</dbReference>
<keyword evidence="6" id="KW-0406">Ion transport</keyword>
<evidence type="ECO:0000256" key="3">
    <source>
        <dbReference type="ARBA" id="ARBA00022448"/>
    </source>
</evidence>
<evidence type="ECO:0000256" key="5">
    <source>
        <dbReference type="ARBA" id="ARBA00022692"/>
    </source>
</evidence>
<dbReference type="GO" id="GO:0006882">
    <property type="term" value="P:intracellular zinc ion homeostasis"/>
    <property type="evidence" value="ECO:0007669"/>
    <property type="project" value="TreeGrafter"/>
</dbReference>
<dbReference type="SUPFAM" id="SSF161111">
    <property type="entry name" value="Cation efflux protein transmembrane domain-like"/>
    <property type="match status" value="1"/>
</dbReference>
<dbReference type="InterPro" id="IPR058533">
    <property type="entry name" value="Cation_efflux_TM"/>
</dbReference>